<dbReference type="InterPro" id="IPR003953">
    <property type="entry name" value="FAD-dep_OxRdtase_2_FAD-bd"/>
</dbReference>
<dbReference type="EMBL" id="JABAEW010000033">
    <property type="protein sequence ID" value="NMD87936.1"/>
    <property type="molecule type" value="Genomic_DNA"/>
</dbReference>
<evidence type="ECO:0000313" key="6">
    <source>
        <dbReference type="EMBL" id="PVY44983.1"/>
    </source>
</evidence>
<dbReference type="GO" id="GO:0009055">
    <property type="term" value="F:electron transfer activity"/>
    <property type="evidence" value="ECO:0007669"/>
    <property type="project" value="TreeGrafter"/>
</dbReference>
<dbReference type="AlphaFoldDB" id="A0A2U1B8H9"/>
<dbReference type="InterPro" id="IPR030664">
    <property type="entry name" value="SdhA/FrdA/AprA"/>
</dbReference>
<dbReference type="GO" id="GO:0000104">
    <property type="term" value="F:succinate dehydrogenase activity"/>
    <property type="evidence" value="ECO:0007669"/>
    <property type="project" value="TreeGrafter"/>
</dbReference>
<evidence type="ECO:0000313" key="8">
    <source>
        <dbReference type="Proteomes" id="UP000576225"/>
    </source>
</evidence>
<dbReference type="RefSeq" id="WP_116882972.1">
    <property type="nucleotide sequence ID" value="NZ_CABMMC010000008.1"/>
</dbReference>
<comment type="caution">
    <text evidence="6">The sequence shown here is derived from an EMBL/GenBank/DDBJ whole genome shotgun (WGS) entry which is preliminary data.</text>
</comment>
<dbReference type="GO" id="GO:0009061">
    <property type="term" value="P:anaerobic respiration"/>
    <property type="evidence" value="ECO:0007669"/>
    <property type="project" value="TreeGrafter"/>
</dbReference>
<keyword evidence="7" id="KW-1185">Reference proteome</keyword>
<comment type="cofactor">
    <cofactor evidence="1">
        <name>FAD</name>
        <dbReference type="ChEBI" id="CHEBI:57692"/>
    </cofactor>
</comment>
<dbReference type="GeneID" id="78294296"/>
<dbReference type="InterPro" id="IPR027477">
    <property type="entry name" value="Succ_DH/fumarate_Rdtase_cat_sf"/>
</dbReference>
<dbReference type="GO" id="GO:0050660">
    <property type="term" value="F:flavin adenine dinucleotide binding"/>
    <property type="evidence" value="ECO:0007669"/>
    <property type="project" value="TreeGrafter"/>
</dbReference>
<dbReference type="Proteomes" id="UP000576225">
    <property type="component" value="Unassembled WGS sequence"/>
</dbReference>
<dbReference type="PANTHER" id="PTHR11632">
    <property type="entry name" value="SUCCINATE DEHYDROGENASE 2 FLAVOPROTEIN SUBUNIT"/>
    <property type="match status" value="1"/>
</dbReference>
<dbReference type="Gene3D" id="3.50.50.60">
    <property type="entry name" value="FAD/NAD(P)-binding domain"/>
    <property type="match status" value="2"/>
</dbReference>
<evidence type="ECO:0000313" key="5">
    <source>
        <dbReference type="EMBL" id="NMD87936.1"/>
    </source>
</evidence>
<proteinExistence type="predicted"/>
<evidence type="ECO:0000259" key="4">
    <source>
        <dbReference type="Pfam" id="PF00890"/>
    </source>
</evidence>
<name>A0A2U1B8H9_9BACT</name>
<dbReference type="EMBL" id="QEKH01000004">
    <property type="protein sequence ID" value="PVY44983.1"/>
    <property type="molecule type" value="Genomic_DNA"/>
</dbReference>
<dbReference type="GO" id="GO:0005886">
    <property type="term" value="C:plasma membrane"/>
    <property type="evidence" value="ECO:0007669"/>
    <property type="project" value="TreeGrafter"/>
</dbReference>
<keyword evidence="2" id="KW-0285">Flavoprotein</keyword>
<dbReference type="Pfam" id="PF00890">
    <property type="entry name" value="FAD_binding_2"/>
    <property type="match status" value="1"/>
</dbReference>
<sequence>MKRTVNTLVIGSGAAGLAAALRLKSLGVDDVLLLSEGLNRGTSINTGSDKQTYYKLGIYGAEPDSPVQLAQTLFEGGSAHGDVALVEAALSVRCFMNLVNLGVPFPCDGYGQYIGYKTDHDPKRRATSCGPYTSREMCLALIRAVRAAGVEIAEKRNVAELITVGNRAAGAIALNRETGEFETIFAENTVFAVGGPGGLYASSVYPVGHFGAIGLALKAGALAQGLPESQFGLASVKFRWNVSGTYMQVLPRFVSTAPDGSDEREFLRDHFKTAGEMNSMIFLKGYQWPFDVRKVPDGSSVIDLLVHEETVKKGRRVWLDFRANTEGLDFAALSDEARTYLEKSGACFGTPLERLEKMNPGAIELYRDHNIDLAVEPLEIAVCAQHNNGGLAGNVWYESPNLKHLFPVGEVNGSHGVCRPGGTALNAGQVGGTRAAEYIAGRCRTSTLDLAVAERQAEKLLADLRRRLSGTRDWRKDRRELQERMTVYGGHLRPADRLEQAADDARKLVEAMERDGYPAADADHAITNFQLAFAHWIYLESIAFQVSTGAGSRGSAAVLDKEGKLIPENPAYRKHVLETEYSASGLRLRWTPCRPVPNPDGWFETVWKEYRTGEVYGAV</sequence>
<dbReference type="OrthoDB" id="9806724at2"/>
<evidence type="ECO:0000256" key="2">
    <source>
        <dbReference type="ARBA" id="ARBA00022630"/>
    </source>
</evidence>
<reference evidence="6 7" key="1">
    <citation type="submission" date="2018-04" db="EMBL/GenBank/DDBJ databases">
        <title>Genomic Encyclopedia of Type Strains, Phase IV (KMG-IV): sequencing the most valuable type-strain genomes for metagenomic binning, comparative biology and taxonomic classification.</title>
        <authorList>
            <person name="Goeker M."/>
        </authorList>
    </citation>
    <scope>NUCLEOTIDE SEQUENCE [LARGE SCALE GENOMIC DNA]</scope>
    <source>
        <strain evidence="6 7">DSM 14823</strain>
    </source>
</reference>
<evidence type="ECO:0000313" key="7">
    <source>
        <dbReference type="Proteomes" id="UP000245959"/>
    </source>
</evidence>
<evidence type="ECO:0000256" key="3">
    <source>
        <dbReference type="ARBA" id="ARBA00023002"/>
    </source>
</evidence>
<dbReference type="Proteomes" id="UP000245959">
    <property type="component" value="Unassembled WGS sequence"/>
</dbReference>
<feature type="domain" description="FAD-dependent oxidoreductase 2 FAD-binding" evidence="4">
    <location>
        <begin position="7"/>
        <end position="425"/>
    </location>
</feature>
<protein>
    <submittedName>
        <fullName evidence="5">FAD-binding protein</fullName>
    </submittedName>
    <submittedName>
        <fullName evidence="6">Succinate dehydrogenase/fumarate reductase flavoprotein subunit</fullName>
    </submittedName>
</protein>
<dbReference type="PANTHER" id="PTHR11632:SF51">
    <property type="entry name" value="SUCCINATE DEHYDROGENASE [UBIQUINONE] FLAVOPROTEIN SUBUNIT, MITOCHONDRIAL"/>
    <property type="match status" value="1"/>
</dbReference>
<evidence type="ECO:0000256" key="1">
    <source>
        <dbReference type="ARBA" id="ARBA00001974"/>
    </source>
</evidence>
<accession>A0A2U1B8H9</accession>
<dbReference type="Gene3D" id="3.90.700.10">
    <property type="entry name" value="Succinate dehydrogenase/fumarate reductase flavoprotein, catalytic domain"/>
    <property type="match status" value="1"/>
</dbReference>
<dbReference type="InterPro" id="IPR036188">
    <property type="entry name" value="FAD/NAD-bd_sf"/>
</dbReference>
<reference evidence="5 8" key="2">
    <citation type="submission" date="2020-04" db="EMBL/GenBank/DDBJ databases">
        <authorList>
            <person name="Hitch T.C.A."/>
            <person name="Wylensek D."/>
            <person name="Clavel T."/>
        </authorList>
    </citation>
    <scope>NUCLEOTIDE SEQUENCE [LARGE SCALE GENOMIC DNA]</scope>
    <source>
        <strain evidence="5 8">COR2-253-APC-1A</strain>
    </source>
</reference>
<keyword evidence="3" id="KW-0560">Oxidoreductase</keyword>
<dbReference type="SUPFAM" id="SSF51905">
    <property type="entry name" value="FAD/NAD(P)-binding domain"/>
    <property type="match status" value="1"/>
</dbReference>
<gene>
    <name evidence="6" type="ORF">C8D82_104128</name>
    <name evidence="5" type="ORF">HF882_15215</name>
</gene>
<organism evidence="6 7">
    <name type="scientific">Victivallis vadensis</name>
    <dbReference type="NCBI Taxonomy" id="172901"/>
    <lineage>
        <taxon>Bacteria</taxon>
        <taxon>Pseudomonadati</taxon>
        <taxon>Lentisphaerota</taxon>
        <taxon>Lentisphaeria</taxon>
        <taxon>Victivallales</taxon>
        <taxon>Victivallaceae</taxon>
        <taxon>Victivallis</taxon>
    </lineage>
</organism>